<gene>
    <name evidence="1" type="ORF">O0Q50_20940</name>
</gene>
<comment type="caution">
    <text evidence="1">The sequence shown here is derived from an EMBL/GenBank/DDBJ whole genome shotgun (WGS) entry which is preliminary data.</text>
</comment>
<evidence type="ECO:0000313" key="2">
    <source>
        <dbReference type="Proteomes" id="UP001269400"/>
    </source>
</evidence>
<dbReference type="RefSeq" id="WP_316910868.1">
    <property type="nucleotide sequence ID" value="NZ_JAPTGD010000002.1"/>
</dbReference>
<evidence type="ECO:0000313" key="1">
    <source>
        <dbReference type="EMBL" id="MDU9693645.1"/>
    </source>
</evidence>
<dbReference type="EMBL" id="JAPTGD010000002">
    <property type="protein sequence ID" value="MDU9693645.1"/>
    <property type="molecule type" value="Genomic_DNA"/>
</dbReference>
<name>A0AAX6NDQ7_PRIAR</name>
<dbReference type="AlphaFoldDB" id="A0AAX6NDQ7"/>
<reference evidence="1" key="1">
    <citation type="journal article" date="2022" name="J Environ Chem Eng">
        <title>Biodegradation of petroleum oil using a constructed nonpathogenic and heavy metal-tolerant bacterial consortium isolated from marine sponges.</title>
        <authorList>
            <person name="Dechsakulwatana C."/>
            <person name="Rungsihiranrut A."/>
            <person name="Muangchinda C."/>
            <person name="Ningthoujam R."/>
            <person name="Klankeo P."/>
            <person name="Pinyakong O."/>
        </authorList>
    </citation>
    <scope>NUCLEOTIDE SEQUENCE</scope>
    <source>
        <strain evidence="1">TL01-2</strain>
    </source>
</reference>
<organism evidence="1 2">
    <name type="scientific">Priestia aryabhattai</name>
    <name type="common">Bacillus aryabhattai</name>
    <dbReference type="NCBI Taxonomy" id="412384"/>
    <lineage>
        <taxon>Bacteria</taxon>
        <taxon>Bacillati</taxon>
        <taxon>Bacillota</taxon>
        <taxon>Bacilli</taxon>
        <taxon>Bacillales</taxon>
        <taxon>Bacillaceae</taxon>
        <taxon>Priestia</taxon>
    </lineage>
</organism>
<dbReference type="Proteomes" id="UP001269400">
    <property type="component" value="Unassembled WGS sequence"/>
</dbReference>
<reference evidence="1" key="2">
    <citation type="submission" date="2022-12" db="EMBL/GenBank/DDBJ databases">
        <authorList>
            <person name="Dechsakulwatana C."/>
            <person name="Rungsihiranrut A."/>
            <person name="Muangchinda C."/>
            <person name="Ningthoujam R."/>
            <person name="Klankeo P."/>
            <person name="Pinyakong O."/>
        </authorList>
    </citation>
    <scope>NUCLEOTIDE SEQUENCE</scope>
    <source>
        <strain evidence="1">TL01-2</strain>
    </source>
</reference>
<protein>
    <submittedName>
        <fullName evidence="1">Uncharacterized protein</fullName>
    </submittedName>
</protein>
<accession>A0AAX6NDQ7</accession>
<proteinExistence type="predicted"/>
<sequence length="629" mass="73876">MKKSLYLLLRDISISQGHMANIHNDELVIYFFQEPSLDVNDSFRIHIKISKLDITIRFSFNERRFKISERGESKLTSLFNEFKNQANYKGVFKIRDWYGDDDYEFNFGFLDFLKKEKKSFEKEELNAFSNALSFDHHILEEDDYIVEDLTTTLHFLEKSSGCVIRRIPNNRVGLIQKYNDEQLLSFDTLKELAAFFNKCFNDATKVRKKWESILETTFSHTFRIEGSCLVFNQWYYSSNVNELFNKFTDSVAEAKDRFLRIGQDYKQSFENFLFEYPQINPSPYISEVKLVPNKDLISFQLLHYNFSLLNKRYTLKLTVEPMMNGLVLEVGRTSKVFNLCDSNNCEQIFDEIQAELGTFFSRVKAEFLDTLEVLNTSQKYSILDGDLSFVSLIGVDRYRFNRIPPSLSSISLIYGEPSFTIRSFTKTEFLTQLRTFVKLDNLILEHLPTIISHFNYVRKYDKYQVFFAFKREKLFIATPVGNFEAVFKVNNDSSIKFVLLNKNLSYPIHTSAFFETVLKAVENIEKHILLAYIFDSENQNSSDELSQIFSRYTVDTSGLFENHTKYEMSELTEEIVKIISSNRFKPLNCSSMFEFDNFKEKRIIEFVELLSSNKVLLEYLPLTGAFHIN</sequence>